<proteinExistence type="predicted"/>
<accession>R0FS35</accession>
<keyword evidence="4" id="KW-1185">Reference proteome</keyword>
<dbReference type="eggNOG" id="KOG1075">
    <property type="taxonomic scope" value="Eukaryota"/>
</dbReference>
<evidence type="ECO:0008006" key="5">
    <source>
        <dbReference type="Google" id="ProtNLM"/>
    </source>
</evidence>
<dbReference type="InterPro" id="IPR040256">
    <property type="entry name" value="At4g02000-like"/>
</dbReference>
<protein>
    <recommendedName>
        <fullName evidence="5">DUF4283 domain-containing protein</fullName>
    </recommendedName>
</protein>
<dbReference type="InterPro" id="IPR025558">
    <property type="entry name" value="DUF4283"/>
</dbReference>
<feature type="domain" description="DUF4283" evidence="1">
    <location>
        <begin position="65"/>
        <end position="144"/>
    </location>
</feature>
<feature type="domain" description="Zinc knuckle CX2CX4HX4C" evidence="2">
    <location>
        <begin position="204"/>
        <end position="249"/>
    </location>
</feature>
<evidence type="ECO:0000259" key="2">
    <source>
        <dbReference type="Pfam" id="PF14392"/>
    </source>
</evidence>
<sequence>NFYLYVGFLTSFFTFYPSFNLCSGITQSNNNMSDYVRKSLQNLDLGINDEPVPLPSDLCGRAVNANRFSLIVSVVNPKKQNLRAIVNQMLKIWGFVDDCRGRVLGDGRVLFIFKSEESMNLVLRRGPSAFNEWMLTVHKWYPNISEDGMKIIPFWIQIKGIPIMYLSTAMVNCIGDNLGHVAGVDFDENVNWVEFVRVCINWSIDSPLRFQRNFQFVAGENTILKFRFERLRNFCSRCGSLKHDAKECEMEFMDAAAEEDDNGDHEDNPNADN</sequence>
<dbReference type="Pfam" id="PF14392">
    <property type="entry name" value="zf-CCHC_4"/>
    <property type="match status" value="1"/>
</dbReference>
<feature type="non-terminal residue" evidence="3">
    <location>
        <position position="273"/>
    </location>
</feature>
<dbReference type="PANTHER" id="PTHR31286">
    <property type="entry name" value="GLYCINE-RICH CELL WALL STRUCTURAL PROTEIN 1.8-LIKE"/>
    <property type="match status" value="1"/>
</dbReference>
<gene>
    <name evidence="3" type="ORF">CARUB_v10018929mg</name>
</gene>
<dbReference type="Proteomes" id="UP000029121">
    <property type="component" value="Unassembled WGS sequence"/>
</dbReference>
<evidence type="ECO:0000259" key="1">
    <source>
        <dbReference type="Pfam" id="PF14111"/>
    </source>
</evidence>
<organism evidence="3 4">
    <name type="scientific">Capsella rubella</name>
    <dbReference type="NCBI Taxonomy" id="81985"/>
    <lineage>
        <taxon>Eukaryota</taxon>
        <taxon>Viridiplantae</taxon>
        <taxon>Streptophyta</taxon>
        <taxon>Embryophyta</taxon>
        <taxon>Tracheophyta</taxon>
        <taxon>Spermatophyta</taxon>
        <taxon>Magnoliopsida</taxon>
        <taxon>eudicotyledons</taxon>
        <taxon>Gunneridae</taxon>
        <taxon>Pentapetalae</taxon>
        <taxon>rosids</taxon>
        <taxon>malvids</taxon>
        <taxon>Brassicales</taxon>
        <taxon>Brassicaceae</taxon>
        <taxon>Camelineae</taxon>
        <taxon>Capsella</taxon>
    </lineage>
</organism>
<dbReference type="Pfam" id="PF14111">
    <property type="entry name" value="DUF4283"/>
    <property type="match status" value="1"/>
</dbReference>
<dbReference type="InterPro" id="IPR025836">
    <property type="entry name" value="Zn_knuckle_CX2CX4HX4C"/>
</dbReference>
<name>R0FS35_9BRAS</name>
<evidence type="ECO:0000313" key="4">
    <source>
        <dbReference type="Proteomes" id="UP000029121"/>
    </source>
</evidence>
<evidence type="ECO:0000313" key="3">
    <source>
        <dbReference type="EMBL" id="EOA25582.1"/>
    </source>
</evidence>
<dbReference type="EMBL" id="KB870809">
    <property type="protein sequence ID" value="EOA25582.1"/>
    <property type="molecule type" value="Genomic_DNA"/>
</dbReference>
<dbReference type="AlphaFoldDB" id="R0FS35"/>
<dbReference type="PANTHER" id="PTHR31286:SF178">
    <property type="entry name" value="DUF4283 DOMAIN-CONTAINING PROTEIN"/>
    <property type="match status" value="1"/>
</dbReference>
<reference evidence="4" key="1">
    <citation type="journal article" date="2013" name="Nat. Genet.">
        <title>The Capsella rubella genome and the genomic consequences of rapid mating system evolution.</title>
        <authorList>
            <person name="Slotte T."/>
            <person name="Hazzouri K.M."/>
            <person name="Agren J.A."/>
            <person name="Koenig D."/>
            <person name="Maumus F."/>
            <person name="Guo Y.L."/>
            <person name="Steige K."/>
            <person name="Platts A.E."/>
            <person name="Escobar J.S."/>
            <person name="Newman L.K."/>
            <person name="Wang W."/>
            <person name="Mandakova T."/>
            <person name="Vello E."/>
            <person name="Smith L.M."/>
            <person name="Henz S.R."/>
            <person name="Steffen J."/>
            <person name="Takuno S."/>
            <person name="Brandvain Y."/>
            <person name="Coop G."/>
            <person name="Andolfatto P."/>
            <person name="Hu T.T."/>
            <person name="Blanchette M."/>
            <person name="Clark R.M."/>
            <person name="Quesneville H."/>
            <person name="Nordborg M."/>
            <person name="Gaut B.S."/>
            <person name="Lysak M.A."/>
            <person name="Jenkins J."/>
            <person name="Grimwood J."/>
            <person name="Chapman J."/>
            <person name="Prochnik S."/>
            <person name="Shu S."/>
            <person name="Rokhsar D."/>
            <person name="Schmutz J."/>
            <person name="Weigel D."/>
            <person name="Wright S.I."/>
        </authorList>
    </citation>
    <scope>NUCLEOTIDE SEQUENCE [LARGE SCALE GENOMIC DNA]</scope>
    <source>
        <strain evidence="4">cv. Monte Gargano</strain>
    </source>
</reference>
<feature type="non-terminal residue" evidence="3">
    <location>
        <position position="1"/>
    </location>
</feature>